<keyword evidence="7" id="KW-1185">Reference proteome</keyword>
<gene>
    <name evidence="6" type="ORF">O181_012909</name>
</gene>
<proteinExistence type="inferred from homology"/>
<dbReference type="AlphaFoldDB" id="A0A9Q3BX65"/>
<keyword evidence="2 3" id="KW-0802">TPR repeat</keyword>
<keyword evidence="1" id="KW-0677">Repeat</keyword>
<keyword evidence="4" id="KW-0472">Membrane</keyword>
<feature type="domain" description="EMC2 TPR-like" evidence="5">
    <location>
        <begin position="161"/>
        <end position="221"/>
    </location>
</feature>
<dbReference type="SUPFAM" id="SSF48452">
    <property type="entry name" value="TPR-like"/>
    <property type="match status" value="1"/>
</dbReference>
<comment type="subunit">
    <text evidence="4">Component of the ER membrane protein complex (EMC).</text>
</comment>
<keyword evidence="4" id="KW-0256">Endoplasmic reticulum</keyword>
<dbReference type="Pfam" id="PF22890">
    <property type="entry name" value="TPR_EMC2"/>
    <property type="match status" value="1"/>
</dbReference>
<comment type="subcellular location">
    <subcellularLocation>
        <location evidence="4">Endoplasmic reticulum membrane</location>
        <topology evidence="4">Peripheral membrane protein</topology>
        <orientation evidence="4">Cytoplasmic side</orientation>
    </subcellularLocation>
</comment>
<reference evidence="6" key="1">
    <citation type="submission" date="2021-03" db="EMBL/GenBank/DDBJ databases">
        <title>Draft genome sequence of rust myrtle Austropuccinia psidii MF-1, a brazilian biotype.</title>
        <authorList>
            <person name="Quecine M.C."/>
            <person name="Pachon D.M.R."/>
            <person name="Bonatelli M.L."/>
            <person name="Correr F.H."/>
            <person name="Franceschini L.M."/>
            <person name="Leite T.F."/>
            <person name="Margarido G.R.A."/>
            <person name="Almeida C.A."/>
            <person name="Ferrarezi J.A."/>
            <person name="Labate C.A."/>
        </authorList>
    </citation>
    <scope>NUCLEOTIDE SEQUENCE</scope>
    <source>
        <strain evidence="6">MF-1</strain>
    </source>
</reference>
<evidence type="ECO:0000313" key="7">
    <source>
        <dbReference type="Proteomes" id="UP000765509"/>
    </source>
</evidence>
<dbReference type="InterPro" id="IPR019734">
    <property type="entry name" value="TPR_rpt"/>
</dbReference>
<organism evidence="6 7">
    <name type="scientific">Austropuccinia psidii MF-1</name>
    <dbReference type="NCBI Taxonomy" id="1389203"/>
    <lineage>
        <taxon>Eukaryota</taxon>
        <taxon>Fungi</taxon>
        <taxon>Dikarya</taxon>
        <taxon>Basidiomycota</taxon>
        <taxon>Pucciniomycotina</taxon>
        <taxon>Pucciniomycetes</taxon>
        <taxon>Pucciniales</taxon>
        <taxon>Sphaerophragmiaceae</taxon>
        <taxon>Austropuccinia</taxon>
    </lineage>
</organism>
<dbReference type="EMBL" id="AVOT02003324">
    <property type="protein sequence ID" value="MBW0473194.1"/>
    <property type="molecule type" value="Genomic_DNA"/>
</dbReference>
<dbReference type="PANTHER" id="PTHR12760">
    <property type="entry name" value="TETRATRICOPEPTIDE REPEAT PROTEIN"/>
    <property type="match status" value="1"/>
</dbReference>
<dbReference type="InterPro" id="IPR055217">
    <property type="entry name" value="TPR_EMC2"/>
</dbReference>
<evidence type="ECO:0000259" key="5">
    <source>
        <dbReference type="Pfam" id="PF22890"/>
    </source>
</evidence>
<dbReference type="OrthoDB" id="124397at2759"/>
<comment type="caution">
    <text evidence="6">The sequence shown here is derived from an EMBL/GenBank/DDBJ whole genome shotgun (WGS) entry which is preliminary data.</text>
</comment>
<dbReference type="Proteomes" id="UP000765509">
    <property type="component" value="Unassembled WGS sequence"/>
</dbReference>
<dbReference type="InterPro" id="IPR011990">
    <property type="entry name" value="TPR-like_helical_dom_sf"/>
</dbReference>
<dbReference type="GO" id="GO:0072546">
    <property type="term" value="C:EMC complex"/>
    <property type="evidence" value="ECO:0007669"/>
    <property type="project" value="UniProtKB-UniRule"/>
</dbReference>
<dbReference type="Gene3D" id="1.25.40.10">
    <property type="entry name" value="Tetratricopeptide repeat domain"/>
    <property type="match status" value="1"/>
</dbReference>
<protein>
    <recommendedName>
        <fullName evidence="4">ER membrane protein complex subunit 2</fullName>
    </recommendedName>
</protein>
<sequence length="317" mass="35706">MKETVSVNQAIEQLKDLKESGARNSSEVVQLAQLILETPGRINRLGDDQWALYEQVAIASMDIGKNNLAKLCIQRLENKFPNSARVTVLHGMLLEAQGDLLGAKAFYEQELTKPVNPKNSSAGSVGELNIRIRKRLIALHLHHSHLPSQQSSKSSVFSIRIGIQLLVEHLETVYSDPEGWLQLAESYATLGLYEQSLSALEDLILLQPENTFHLLRYAETAYTMEEFELAYKTYLRIIELSDQISDESKGGPCRRAAIGLKLCIDRHSKTENSSQIAKMLKEQLNSCYSKDWVPFPPGIRVASEPIRRTMKKWLDSS</sequence>
<evidence type="ECO:0000256" key="2">
    <source>
        <dbReference type="ARBA" id="ARBA00022803"/>
    </source>
</evidence>
<evidence type="ECO:0000256" key="4">
    <source>
        <dbReference type="RuleBase" id="RU367091"/>
    </source>
</evidence>
<dbReference type="InterPro" id="IPR039856">
    <property type="entry name" value="EMC2-like"/>
</dbReference>
<feature type="repeat" description="TPR" evidence="3">
    <location>
        <begin position="177"/>
        <end position="210"/>
    </location>
</feature>
<evidence type="ECO:0000256" key="3">
    <source>
        <dbReference type="PROSITE-ProRule" id="PRU00339"/>
    </source>
</evidence>
<comment type="function">
    <text evidence="4">Part of the endoplasmic reticulum membrane protein complex (EMC) that enables the energy-independent insertion into endoplasmic reticulum membranes of newly synthesized membrane proteins.</text>
</comment>
<evidence type="ECO:0000313" key="6">
    <source>
        <dbReference type="EMBL" id="MBW0473194.1"/>
    </source>
</evidence>
<accession>A0A9Q3BX65</accession>
<evidence type="ECO:0000256" key="1">
    <source>
        <dbReference type="ARBA" id="ARBA00022737"/>
    </source>
</evidence>
<comment type="similarity">
    <text evidence="4">Belongs to the EMC2 family.</text>
</comment>
<name>A0A9Q3BX65_9BASI</name>
<dbReference type="PROSITE" id="PS50005">
    <property type="entry name" value="TPR"/>
    <property type="match status" value="1"/>
</dbReference>